<feature type="transmembrane region" description="Helical" evidence="6">
    <location>
        <begin position="132"/>
        <end position="160"/>
    </location>
</feature>
<evidence type="ECO:0000313" key="8">
    <source>
        <dbReference type="Proteomes" id="UP001057580"/>
    </source>
</evidence>
<feature type="transmembrane region" description="Helical" evidence="6">
    <location>
        <begin position="273"/>
        <end position="300"/>
    </location>
</feature>
<dbReference type="AlphaFoldDB" id="A0A9E7U5F9"/>
<comment type="subcellular location">
    <subcellularLocation>
        <location evidence="1">Endomembrane system</location>
        <topology evidence="1">Multi-pass membrane protein</topology>
    </subcellularLocation>
</comment>
<feature type="compositionally biased region" description="Low complexity" evidence="5">
    <location>
        <begin position="209"/>
        <end position="225"/>
    </location>
</feature>
<dbReference type="Pfam" id="PF06550">
    <property type="entry name" value="SPP"/>
    <property type="match status" value="1"/>
</dbReference>
<keyword evidence="7" id="KW-0378">Hydrolase</keyword>
<feature type="transmembrane region" description="Helical" evidence="6">
    <location>
        <begin position="72"/>
        <end position="93"/>
    </location>
</feature>
<evidence type="ECO:0000256" key="1">
    <source>
        <dbReference type="ARBA" id="ARBA00004127"/>
    </source>
</evidence>
<keyword evidence="8" id="KW-1185">Reference proteome</keyword>
<dbReference type="InterPro" id="IPR006639">
    <property type="entry name" value="Preselin/SPP"/>
</dbReference>
<dbReference type="GO" id="GO:0006508">
    <property type="term" value="P:proteolysis"/>
    <property type="evidence" value="ECO:0007669"/>
    <property type="project" value="UniProtKB-KW"/>
</dbReference>
<evidence type="ECO:0000256" key="6">
    <source>
        <dbReference type="SAM" id="Phobius"/>
    </source>
</evidence>
<dbReference type="NCBIfam" id="NF041679">
    <property type="entry name" value="IMP_arch_presen"/>
    <property type="match status" value="1"/>
</dbReference>
<evidence type="ECO:0000256" key="2">
    <source>
        <dbReference type="ARBA" id="ARBA00022692"/>
    </source>
</evidence>
<evidence type="ECO:0000256" key="4">
    <source>
        <dbReference type="ARBA" id="ARBA00023136"/>
    </source>
</evidence>
<dbReference type="EMBL" id="CP104003">
    <property type="protein sequence ID" value="UWM55350.1"/>
    <property type="molecule type" value="Genomic_DNA"/>
</dbReference>
<keyword evidence="2 6" id="KW-0812">Transmembrane</keyword>
<feature type="region of interest" description="Disordered" evidence="5">
    <location>
        <begin position="203"/>
        <end position="238"/>
    </location>
</feature>
<feature type="transmembrane region" description="Helical" evidence="6">
    <location>
        <begin position="99"/>
        <end position="120"/>
    </location>
</feature>
<dbReference type="GeneID" id="74941450"/>
<dbReference type="KEGG" id="ssai:N0B31_03470"/>
<dbReference type="InterPro" id="IPR010545">
    <property type="entry name" value="SPP"/>
</dbReference>
<protein>
    <submittedName>
        <fullName evidence="7">Presenilin family intramembrane aspartyl protease</fullName>
        <ecNumber evidence="7">3.4.23.-</ecNumber>
    </submittedName>
</protein>
<evidence type="ECO:0000313" key="7">
    <source>
        <dbReference type="EMBL" id="UWM55350.1"/>
    </source>
</evidence>
<keyword evidence="3 6" id="KW-1133">Transmembrane helix</keyword>
<dbReference type="GO" id="GO:0012505">
    <property type="term" value="C:endomembrane system"/>
    <property type="evidence" value="ECO:0007669"/>
    <property type="project" value="UniProtKB-SubCell"/>
</dbReference>
<keyword evidence="7" id="KW-0645">Protease</keyword>
<keyword evidence="4 6" id="KW-0472">Membrane</keyword>
<gene>
    <name evidence="7" type="ORF">N0B31_03470</name>
</gene>
<reference evidence="7" key="1">
    <citation type="submission" date="2022-09" db="EMBL/GenBank/DDBJ databases">
        <title>Diverse halophilic archaea isolated from saline environments.</title>
        <authorList>
            <person name="Cui H.-L."/>
        </authorList>
    </citation>
    <scope>NUCLEOTIDE SEQUENCE</scope>
    <source>
        <strain evidence="7">ZS-35-S2</strain>
    </source>
</reference>
<evidence type="ECO:0000256" key="5">
    <source>
        <dbReference type="SAM" id="MobiDB-lite"/>
    </source>
</evidence>
<accession>A0A9E7U5F9</accession>
<dbReference type="EC" id="3.4.23.-" evidence="7"/>
<feature type="transmembrane region" description="Helical" evidence="6">
    <location>
        <begin position="47"/>
        <end position="65"/>
    </location>
</feature>
<proteinExistence type="predicted"/>
<name>A0A9E7U5F9_9EURY</name>
<feature type="transmembrane region" description="Helical" evidence="6">
    <location>
        <begin position="245"/>
        <end position="267"/>
    </location>
</feature>
<dbReference type="GO" id="GO:0042500">
    <property type="term" value="F:aspartic endopeptidase activity, intramembrane cleaving"/>
    <property type="evidence" value="ECO:0007669"/>
    <property type="project" value="InterPro"/>
</dbReference>
<dbReference type="GO" id="GO:0016020">
    <property type="term" value="C:membrane"/>
    <property type="evidence" value="ECO:0007669"/>
    <property type="project" value="InterPro"/>
</dbReference>
<sequence>MDRRALLAVVAIVAIFATVQLGALALVAPFDSAGLQATEDPSDPTNSFVYVGAILVATAVMLAAFRFGVDGLIRLLVTVSATYLAFYVFSVLVPPLVTLAGVNVLAVVPSLALAAGLLFYPEWYVIDGAGIVMGIGAAALFGISFGVLPAVILLTVLAVYDAISVYGTEHMLTLASGVMDLKLPVVLVVPLTLSYSFLESDGDAEGRQGADTAAADGGEAATATESDPDGGPEPAEAPDPLDRDAFFIGLGDAVMPAVLVASAGFFAPGGVDYLVSGLALTLPALTAMVGTLLGLVVLMYQVAKGQAHAGLPLLNGGAIGGYLLGSLAAGVSLVQALGLGPYL</sequence>
<dbReference type="SMART" id="SM00730">
    <property type="entry name" value="PSN"/>
    <property type="match status" value="1"/>
</dbReference>
<evidence type="ECO:0000256" key="3">
    <source>
        <dbReference type="ARBA" id="ARBA00022989"/>
    </source>
</evidence>
<feature type="transmembrane region" description="Helical" evidence="6">
    <location>
        <begin position="172"/>
        <end position="198"/>
    </location>
</feature>
<dbReference type="RefSeq" id="WP_260594450.1">
    <property type="nucleotide sequence ID" value="NZ_CP104003.1"/>
</dbReference>
<organism evidence="7 8">
    <name type="scientific">Salinirubellus salinus</name>
    <dbReference type="NCBI Taxonomy" id="1364945"/>
    <lineage>
        <taxon>Archaea</taxon>
        <taxon>Methanobacteriati</taxon>
        <taxon>Methanobacteriota</taxon>
        <taxon>Stenosarchaea group</taxon>
        <taxon>Halobacteria</taxon>
        <taxon>Halobacteriales</taxon>
        <taxon>Natronomonadaceae</taxon>
        <taxon>Salinirubellus</taxon>
    </lineage>
</organism>
<feature type="transmembrane region" description="Helical" evidence="6">
    <location>
        <begin position="312"/>
        <end position="337"/>
    </location>
</feature>
<dbReference type="Proteomes" id="UP001057580">
    <property type="component" value="Chromosome"/>
</dbReference>